<evidence type="ECO:0000256" key="9">
    <source>
        <dbReference type="RuleBase" id="RU003355"/>
    </source>
</evidence>
<dbReference type="PROSITE" id="PS00138">
    <property type="entry name" value="SUBTILASE_SER"/>
    <property type="match status" value="1"/>
</dbReference>
<evidence type="ECO:0000256" key="4">
    <source>
        <dbReference type="ARBA" id="ARBA00022825"/>
    </source>
</evidence>
<evidence type="ECO:0000313" key="12">
    <source>
        <dbReference type="EMBL" id="PIK55008.1"/>
    </source>
</evidence>
<dbReference type="PRINTS" id="PR00723">
    <property type="entry name" value="SUBTILISIN"/>
</dbReference>
<evidence type="ECO:0000256" key="10">
    <source>
        <dbReference type="SAM" id="Phobius"/>
    </source>
</evidence>
<dbReference type="InterPro" id="IPR037045">
    <property type="entry name" value="S8pro/Inhibitor_I9_sf"/>
</dbReference>
<dbReference type="InterPro" id="IPR000209">
    <property type="entry name" value="Peptidase_S8/S53_dom"/>
</dbReference>
<dbReference type="Pfam" id="PF00082">
    <property type="entry name" value="Peptidase_S8"/>
    <property type="match status" value="1"/>
</dbReference>
<dbReference type="GO" id="GO:0006508">
    <property type="term" value="P:proteolysis"/>
    <property type="evidence" value="ECO:0007669"/>
    <property type="project" value="UniProtKB-KW"/>
</dbReference>
<evidence type="ECO:0000256" key="7">
    <source>
        <dbReference type="PROSITE-ProRule" id="PRU00059"/>
    </source>
</evidence>
<evidence type="ECO:0000256" key="5">
    <source>
        <dbReference type="ARBA" id="ARBA00023157"/>
    </source>
</evidence>
<comment type="caution">
    <text evidence="7">Lacks conserved residue(s) required for the propagation of feature annotation.</text>
</comment>
<feature type="active site" description="Charge relay system" evidence="6 8">
    <location>
        <position position="337"/>
    </location>
</feature>
<dbReference type="GO" id="GO:0004252">
    <property type="term" value="F:serine-type endopeptidase activity"/>
    <property type="evidence" value="ECO:0007669"/>
    <property type="project" value="UniProtKB-UniRule"/>
</dbReference>
<dbReference type="CDD" id="cd04077">
    <property type="entry name" value="Peptidases_S8_PCSK9_ProteinaseK_like"/>
    <property type="match status" value="1"/>
</dbReference>
<organism evidence="12 13">
    <name type="scientific">Stichopus japonicus</name>
    <name type="common">Sea cucumber</name>
    <dbReference type="NCBI Taxonomy" id="307972"/>
    <lineage>
        <taxon>Eukaryota</taxon>
        <taxon>Metazoa</taxon>
        <taxon>Echinodermata</taxon>
        <taxon>Eleutherozoa</taxon>
        <taxon>Echinozoa</taxon>
        <taxon>Holothuroidea</taxon>
        <taxon>Aspidochirotacea</taxon>
        <taxon>Aspidochirotida</taxon>
        <taxon>Stichopodidae</taxon>
        <taxon>Apostichopus</taxon>
    </lineage>
</organism>
<dbReference type="InterPro" id="IPR035914">
    <property type="entry name" value="Sperma_CUB_dom_sf"/>
</dbReference>
<dbReference type="SUPFAM" id="SSF52743">
    <property type="entry name" value="Subtilisin-like"/>
    <property type="match status" value="1"/>
</dbReference>
<dbReference type="InterPro" id="IPR023828">
    <property type="entry name" value="Peptidase_S8_Ser-AS"/>
</dbReference>
<dbReference type="PANTHER" id="PTHR43806">
    <property type="entry name" value="PEPTIDASE S8"/>
    <property type="match status" value="1"/>
</dbReference>
<proteinExistence type="inferred from homology"/>
<dbReference type="PROSITE" id="PS01180">
    <property type="entry name" value="CUB"/>
    <property type="match status" value="1"/>
</dbReference>
<reference evidence="12 13" key="1">
    <citation type="journal article" date="2017" name="PLoS Biol.">
        <title>The sea cucumber genome provides insights into morphological evolution and visceral regeneration.</title>
        <authorList>
            <person name="Zhang X."/>
            <person name="Sun L."/>
            <person name="Yuan J."/>
            <person name="Sun Y."/>
            <person name="Gao Y."/>
            <person name="Zhang L."/>
            <person name="Li S."/>
            <person name="Dai H."/>
            <person name="Hamel J.F."/>
            <person name="Liu C."/>
            <person name="Yu Y."/>
            <person name="Liu S."/>
            <person name="Lin W."/>
            <person name="Guo K."/>
            <person name="Jin S."/>
            <person name="Xu P."/>
            <person name="Storey K.B."/>
            <person name="Huan P."/>
            <person name="Zhang T."/>
            <person name="Zhou Y."/>
            <person name="Zhang J."/>
            <person name="Lin C."/>
            <person name="Li X."/>
            <person name="Xing L."/>
            <person name="Huo D."/>
            <person name="Sun M."/>
            <person name="Wang L."/>
            <person name="Mercier A."/>
            <person name="Li F."/>
            <person name="Yang H."/>
            <person name="Xiang J."/>
        </authorList>
    </citation>
    <scope>NUCLEOTIDE SEQUENCE [LARGE SCALE GENOMIC DNA]</scope>
    <source>
        <strain evidence="12">Shaxun</strain>
        <tissue evidence="12">Muscle</tissue>
    </source>
</reference>
<keyword evidence="3 8" id="KW-0378">Hydrolase</keyword>
<dbReference type="InterPro" id="IPR015500">
    <property type="entry name" value="Peptidase_S8_subtilisin-rel"/>
</dbReference>
<feature type="active site" description="Charge relay system" evidence="6 8">
    <location>
        <position position="185"/>
    </location>
</feature>
<keyword evidence="13" id="KW-1185">Reference proteome</keyword>
<keyword evidence="4 8" id="KW-0720">Serine protease</keyword>
<keyword evidence="10" id="KW-0472">Membrane</keyword>
<dbReference type="Proteomes" id="UP000230750">
    <property type="component" value="Unassembled WGS sequence"/>
</dbReference>
<sequence length="521" mass="54023">MTETNFLMLYFDAEITMRVLLLCMLVGAAAAFAPLLKVDEPIAERYIVKLKGNADLENVISKVRLHEVFDKRVEVRHTFRKVFSGFSARLTDSLVSMLRNLDAVEYIEQEGVVRASAVASWGLDRVDQLALPLDDSYTPIGNGAGAHVYVLDTGINPTHVDFGGRAEAVFDPINDGQNGIDCNGHGTHCAGTIAGTTYGVANGVNVYGLRVLNCGGSGSTADITAADDWVAANGIRPAVASMSLGGGASQASDDGVMGMINAGVQVAVAAGNEDTYACTKSPARTIAAVTVGATDSTDTRASFSNFGACVDIFAPGVSITSAWYDSDTSTNTISGTSMACPHVAGALAVLHAADSSLTPAELKAAIQAKSISDKVIDAVEYSPNLLLYVGNGNGGGSVPEAFGPNTACGTTVTTSGTIITPPGFPFYTGDNLNCGYLLSAPAGSNVRVTFNYFAVEDRALNRCWDTLDIHDGSSSAASLIVSGCGSGIPGPYTSTGSDMYLNLVTDTSVGFPGFEALVEFV</sequence>
<dbReference type="SMART" id="SM00042">
    <property type="entry name" value="CUB"/>
    <property type="match status" value="1"/>
</dbReference>
<dbReference type="SUPFAM" id="SSF49854">
    <property type="entry name" value="Spermadhesin, CUB domain"/>
    <property type="match status" value="1"/>
</dbReference>
<evidence type="ECO:0000259" key="11">
    <source>
        <dbReference type="PROSITE" id="PS01180"/>
    </source>
</evidence>
<dbReference type="PANTHER" id="PTHR43806:SF11">
    <property type="entry name" value="CEREVISIN-RELATED"/>
    <property type="match status" value="1"/>
</dbReference>
<evidence type="ECO:0000313" key="13">
    <source>
        <dbReference type="Proteomes" id="UP000230750"/>
    </source>
</evidence>
<dbReference type="Gene3D" id="3.30.70.80">
    <property type="entry name" value="Peptidase S8 propeptide/proteinase inhibitor I9"/>
    <property type="match status" value="1"/>
</dbReference>
<evidence type="ECO:0000256" key="8">
    <source>
        <dbReference type="PROSITE-ProRule" id="PRU01240"/>
    </source>
</evidence>
<dbReference type="InterPro" id="IPR036852">
    <property type="entry name" value="Peptidase_S8/S53_dom_sf"/>
</dbReference>
<accession>A0A2G8L450</accession>
<keyword evidence="10" id="KW-0812">Transmembrane</keyword>
<dbReference type="InterPro" id="IPR034193">
    <property type="entry name" value="PCSK9_ProteinaseK-like"/>
</dbReference>
<dbReference type="GO" id="GO:0005615">
    <property type="term" value="C:extracellular space"/>
    <property type="evidence" value="ECO:0007669"/>
    <property type="project" value="TreeGrafter"/>
</dbReference>
<keyword evidence="10" id="KW-1133">Transmembrane helix</keyword>
<dbReference type="InterPro" id="IPR022398">
    <property type="entry name" value="Peptidase_S8_His-AS"/>
</dbReference>
<feature type="domain" description="CUB" evidence="11">
    <location>
        <begin position="408"/>
        <end position="521"/>
    </location>
</feature>
<dbReference type="InterPro" id="IPR050131">
    <property type="entry name" value="Peptidase_S8_subtilisin-like"/>
</dbReference>
<dbReference type="InterPro" id="IPR010259">
    <property type="entry name" value="S8pro/Inhibitor_I9"/>
</dbReference>
<dbReference type="PROSITE" id="PS00136">
    <property type="entry name" value="SUBTILASE_ASP"/>
    <property type="match status" value="1"/>
</dbReference>
<dbReference type="CDD" id="cd00041">
    <property type="entry name" value="CUB"/>
    <property type="match status" value="1"/>
</dbReference>
<protein>
    <recommendedName>
        <fullName evidence="11">CUB domain-containing protein</fullName>
    </recommendedName>
</protein>
<keyword evidence="5" id="KW-1015">Disulfide bond</keyword>
<dbReference type="InterPro" id="IPR023827">
    <property type="entry name" value="Peptidase_S8_Asp-AS"/>
</dbReference>
<dbReference type="Pfam" id="PF05922">
    <property type="entry name" value="Inhibitor_I9"/>
    <property type="match status" value="1"/>
</dbReference>
<comment type="similarity">
    <text evidence="1 8 9">Belongs to the peptidase S8 family.</text>
</comment>
<dbReference type="Gene3D" id="3.40.50.200">
    <property type="entry name" value="Peptidase S8/S53 domain"/>
    <property type="match status" value="1"/>
</dbReference>
<comment type="caution">
    <text evidence="12">The sequence shown here is derived from an EMBL/GenBank/DDBJ whole genome shotgun (WGS) entry which is preliminary data.</text>
</comment>
<name>A0A2G8L450_STIJA</name>
<evidence type="ECO:0000256" key="1">
    <source>
        <dbReference type="ARBA" id="ARBA00011073"/>
    </source>
</evidence>
<dbReference type="Gene3D" id="2.60.120.290">
    <property type="entry name" value="Spermadhesin, CUB domain"/>
    <property type="match status" value="1"/>
</dbReference>
<dbReference type="STRING" id="307972.A0A2G8L450"/>
<dbReference type="OrthoDB" id="206201at2759"/>
<evidence type="ECO:0000256" key="6">
    <source>
        <dbReference type="PIRSR" id="PIRSR615500-1"/>
    </source>
</evidence>
<dbReference type="PROSITE" id="PS51892">
    <property type="entry name" value="SUBTILASE"/>
    <property type="match status" value="1"/>
</dbReference>
<dbReference type="InterPro" id="IPR000859">
    <property type="entry name" value="CUB_dom"/>
</dbReference>
<feature type="transmembrane region" description="Helical" evidence="10">
    <location>
        <begin position="15"/>
        <end position="36"/>
    </location>
</feature>
<dbReference type="AlphaFoldDB" id="A0A2G8L450"/>
<gene>
    <name evidence="12" type="ORF">BSL78_08055</name>
</gene>
<dbReference type="PROSITE" id="PS00137">
    <property type="entry name" value="SUBTILASE_HIS"/>
    <property type="match status" value="1"/>
</dbReference>
<dbReference type="EMBL" id="MRZV01000227">
    <property type="protein sequence ID" value="PIK55008.1"/>
    <property type="molecule type" value="Genomic_DNA"/>
</dbReference>
<evidence type="ECO:0000256" key="2">
    <source>
        <dbReference type="ARBA" id="ARBA00022670"/>
    </source>
</evidence>
<dbReference type="Pfam" id="PF00431">
    <property type="entry name" value="CUB"/>
    <property type="match status" value="1"/>
</dbReference>
<dbReference type="FunFam" id="3.40.50.200:FF:000014">
    <property type="entry name" value="Proteinase K"/>
    <property type="match status" value="1"/>
</dbReference>
<evidence type="ECO:0000256" key="3">
    <source>
        <dbReference type="ARBA" id="ARBA00022801"/>
    </source>
</evidence>
<feature type="active site" description="Charge relay system" evidence="6 8">
    <location>
        <position position="152"/>
    </location>
</feature>
<keyword evidence="2 8" id="KW-0645">Protease</keyword>
<dbReference type="SUPFAM" id="SSF54897">
    <property type="entry name" value="Protease propeptides/inhibitors"/>
    <property type="match status" value="1"/>
</dbReference>